<proteinExistence type="predicted"/>
<dbReference type="InterPro" id="IPR015996">
    <property type="entry name" value="UCP028451"/>
</dbReference>
<dbReference type="RefSeq" id="WP_176028770.1">
    <property type="nucleotide sequence ID" value="NZ_JBHSJV010000001.1"/>
</dbReference>
<reference evidence="2" key="1">
    <citation type="journal article" date="2019" name="Int. J. Syst. Evol. Microbiol.">
        <title>The Global Catalogue of Microorganisms (GCM) 10K type strain sequencing project: providing services to taxonomists for standard genome sequencing and annotation.</title>
        <authorList>
            <consortium name="The Broad Institute Genomics Platform"/>
            <consortium name="The Broad Institute Genome Sequencing Center for Infectious Disease"/>
            <person name="Wu L."/>
            <person name="Ma J."/>
        </authorList>
    </citation>
    <scope>NUCLEOTIDE SEQUENCE [LARGE SCALE GENOMIC DNA]</scope>
    <source>
        <strain evidence="2">KCTC 42423</strain>
    </source>
</reference>
<dbReference type="PANTHER" id="PTHR36452">
    <property type="entry name" value="CHROMOSOME 12, WHOLE GENOME SHOTGUN SEQUENCE"/>
    <property type="match status" value="1"/>
</dbReference>
<protein>
    <submittedName>
        <fullName evidence="1">DUF2461 domain-containing protein</fullName>
    </submittedName>
</protein>
<keyword evidence="2" id="KW-1185">Reference proteome</keyword>
<dbReference type="PANTHER" id="PTHR36452:SF1">
    <property type="entry name" value="DUF2461 DOMAIN-CONTAINING PROTEIN"/>
    <property type="match status" value="1"/>
</dbReference>
<name>A0ABW5NAE7_9FLAO</name>
<comment type="caution">
    <text evidence="1">The sequence shown here is derived from an EMBL/GenBank/DDBJ whole genome shotgun (WGS) entry which is preliminary data.</text>
</comment>
<dbReference type="NCBIfam" id="TIGR02453">
    <property type="entry name" value="TIGR02453 family protein"/>
    <property type="match status" value="1"/>
</dbReference>
<evidence type="ECO:0000313" key="1">
    <source>
        <dbReference type="EMBL" id="MFD2591528.1"/>
    </source>
</evidence>
<dbReference type="EMBL" id="JBHULX010000021">
    <property type="protein sequence ID" value="MFD2591528.1"/>
    <property type="molecule type" value="Genomic_DNA"/>
</dbReference>
<dbReference type="PIRSF" id="PIRSF028451">
    <property type="entry name" value="UCP028451"/>
    <property type="match status" value="1"/>
</dbReference>
<accession>A0ABW5NAE7</accession>
<organism evidence="1 2">
    <name type="scientific">Aquimarina hainanensis</name>
    <dbReference type="NCBI Taxonomy" id="1578017"/>
    <lineage>
        <taxon>Bacteria</taxon>
        <taxon>Pseudomonadati</taxon>
        <taxon>Bacteroidota</taxon>
        <taxon>Flavobacteriia</taxon>
        <taxon>Flavobacteriales</taxon>
        <taxon>Flavobacteriaceae</taxon>
        <taxon>Aquimarina</taxon>
    </lineage>
</organism>
<dbReference type="Proteomes" id="UP001597459">
    <property type="component" value="Unassembled WGS sequence"/>
</dbReference>
<dbReference type="InterPro" id="IPR012808">
    <property type="entry name" value="CHP02453"/>
</dbReference>
<sequence>MDFQQLFHFLEKLQQNNSKEWMDAHRKAYQKNRTNFIQWLDELNDRLAAMDPDYFPTPGKKGMNRINNNLLFHPHKPVYKDHFGAGLDQLTKQGDFYIHIGISECLLAGGYWKPENKILNSIREAIDYNGEELKKIITKKSFKKMFGSLYTDGNDLLKKAPKGYTTDHEHIDLLKHKTFAVIHPLEKKQVLQDDFTDYVVQVYKEMLPFRRYLRQAVSV</sequence>
<evidence type="ECO:0000313" key="2">
    <source>
        <dbReference type="Proteomes" id="UP001597459"/>
    </source>
</evidence>
<gene>
    <name evidence="1" type="ORF">ACFSTE_11885</name>
</gene>
<dbReference type="Pfam" id="PF09365">
    <property type="entry name" value="DUF2461"/>
    <property type="match status" value="1"/>
</dbReference>